<feature type="compositionally biased region" description="Low complexity" evidence="1">
    <location>
        <begin position="113"/>
        <end position="129"/>
    </location>
</feature>
<feature type="compositionally biased region" description="Polar residues" evidence="1">
    <location>
        <begin position="68"/>
        <end position="83"/>
    </location>
</feature>
<dbReference type="AlphaFoldDB" id="A0A9K3ED01"/>
<gene>
    <name evidence="2" type="ORF">HanXRQr2_Chr14g0669451</name>
</gene>
<dbReference type="Pfam" id="PF01803">
    <property type="entry name" value="LIM_bind"/>
    <property type="match status" value="1"/>
</dbReference>
<accession>A0A9K3ED01</accession>
<keyword evidence="3" id="KW-1185">Reference proteome</keyword>
<comment type="caution">
    <text evidence="2">The sequence shown here is derived from an EMBL/GenBank/DDBJ whole genome shotgun (WGS) entry which is preliminary data.</text>
</comment>
<evidence type="ECO:0000313" key="3">
    <source>
        <dbReference type="Proteomes" id="UP000215914"/>
    </source>
</evidence>
<dbReference type="Proteomes" id="UP000215914">
    <property type="component" value="Unassembled WGS sequence"/>
</dbReference>
<reference evidence="2" key="2">
    <citation type="submission" date="2020-06" db="EMBL/GenBank/DDBJ databases">
        <title>Helianthus annuus Genome sequencing and assembly Release 2.</title>
        <authorList>
            <person name="Gouzy J."/>
            <person name="Langlade N."/>
            <person name="Munos S."/>
        </authorList>
    </citation>
    <scope>NUCLEOTIDE SEQUENCE</scope>
    <source>
        <tissue evidence="2">Leaves</tissue>
    </source>
</reference>
<feature type="region of interest" description="Disordered" evidence="1">
    <location>
        <begin position="60"/>
        <end position="83"/>
    </location>
</feature>
<feature type="compositionally biased region" description="Polar residues" evidence="1">
    <location>
        <begin position="587"/>
        <end position="596"/>
    </location>
</feature>
<feature type="compositionally biased region" description="Low complexity" evidence="1">
    <location>
        <begin position="571"/>
        <end position="586"/>
    </location>
</feature>
<evidence type="ECO:0000313" key="2">
    <source>
        <dbReference type="EMBL" id="KAF5771337.1"/>
    </source>
</evidence>
<feature type="region of interest" description="Disordered" evidence="1">
    <location>
        <begin position="571"/>
        <end position="596"/>
    </location>
</feature>
<dbReference type="EMBL" id="MNCJ02000329">
    <property type="protein sequence ID" value="KAF5771337.1"/>
    <property type="molecule type" value="Genomic_DNA"/>
</dbReference>
<dbReference type="PANTHER" id="PTHR10378">
    <property type="entry name" value="LIM DOMAIN-BINDING PROTEIN"/>
    <property type="match status" value="1"/>
</dbReference>
<dbReference type="OrthoDB" id="774557at2759"/>
<name>A0A9K3ED01_HELAN</name>
<sequence>MVHSSPSSGIFFEGDEQPQAVRNSHLSAYVNPNLVSQNMYPNMVPVSGELSNPVMDNMGGSGPGSLVTDANSGLSGGTPSFKQSASINTESYVRFPASPLSFNSNNISISGSTVIDGPSSQQGLQQGGSTATSLPNPRVGPSSMFHGSHDNAYHLQKKPRIDIKQEDILQQQTLRQMLQRQESMQLQSPNHQLQALYQQQQLLQSLPPVQRAHLLQQQMLHSRQNVQQPAAAVNRPYDSGVCSRRLMQYLYHQRQRPADITYWRKFVAEYYSPRAKQRWCLSVHNNVGHHPLGAFPPATTDLWQCSICGSKSGRGFEAAFEVLPRLNEIKFGSGVIDELWFLDLPRECRFASGIMMLEYGKAIQESVYEQLHVVHEGRLKVIFTPDLKILSWEFCSRRHEELLPRRLVAPQVNQLLEVAQKWQSTIAESGSGGVSQQDLQTSSNMLVTAGRQLARSLDLQSLNDLGFTKRYVRSLQIAEVVNSMKDLMDFTQQTNIGPIEALRRFPRQTSVTKLQMSDSRGVIIPNDRNALGGLVGLQPGVISAMNNNFQLGSRGALAHSNYQNTLLRQNSMNSNSSFNNSIQNRSPIQGQPLQINSSSIPVGYQRFSSGVFQAQQNNQQSSSQGGGQVAQHHMIQQVLKGMTDGGAKPKPSISGQSGGGGGPTRSNSFKAGSGSHSDSCAAGGGDKSADLPHVSDIFQDIASEFFNNETEDGLGYGWKA</sequence>
<feature type="region of interest" description="Disordered" evidence="1">
    <location>
        <begin position="642"/>
        <end position="692"/>
    </location>
</feature>
<evidence type="ECO:0000256" key="1">
    <source>
        <dbReference type="SAM" id="MobiDB-lite"/>
    </source>
</evidence>
<proteinExistence type="predicted"/>
<reference evidence="2" key="1">
    <citation type="journal article" date="2017" name="Nature">
        <title>The sunflower genome provides insights into oil metabolism, flowering and Asterid evolution.</title>
        <authorList>
            <person name="Badouin H."/>
            <person name="Gouzy J."/>
            <person name="Grassa C.J."/>
            <person name="Murat F."/>
            <person name="Staton S.E."/>
            <person name="Cottret L."/>
            <person name="Lelandais-Briere C."/>
            <person name="Owens G.L."/>
            <person name="Carrere S."/>
            <person name="Mayjonade B."/>
            <person name="Legrand L."/>
            <person name="Gill N."/>
            <person name="Kane N.C."/>
            <person name="Bowers J.E."/>
            <person name="Hubner S."/>
            <person name="Bellec A."/>
            <person name="Berard A."/>
            <person name="Berges H."/>
            <person name="Blanchet N."/>
            <person name="Boniface M.C."/>
            <person name="Brunel D."/>
            <person name="Catrice O."/>
            <person name="Chaidir N."/>
            <person name="Claudel C."/>
            <person name="Donnadieu C."/>
            <person name="Faraut T."/>
            <person name="Fievet G."/>
            <person name="Helmstetter N."/>
            <person name="King M."/>
            <person name="Knapp S.J."/>
            <person name="Lai Z."/>
            <person name="Le Paslier M.C."/>
            <person name="Lippi Y."/>
            <person name="Lorenzon L."/>
            <person name="Mandel J.R."/>
            <person name="Marage G."/>
            <person name="Marchand G."/>
            <person name="Marquand E."/>
            <person name="Bret-Mestries E."/>
            <person name="Morien E."/>
            <person name="Nambeesan S."/>
            <person name="Nguyen T."/>
            <person name="Pegot-Espagnet P."/>
            <person name="Pouilly N."/>
            <person name="Raftis F."/>
            <person name="Sallet E."/>
            <person name="Schiex T."/>
            <person name="Thomas J."/>
            <person name="Vandecasteele C."/>
            <person name="Vares D."/>
            <person name="Vear F."/>
            <person name="Vautrin S."/>
            <person name="Crespi M."/>
            <person name="Mangin B."/>
            <person name="Burke J.M."/>
            <person name="Salse J."/>
            <person name="Munos S."/>
            <person name="Vincourt P."/>
            <person name="Rieseberg L.H."/>
            <person name="Langlade N.B."/>
        </authorList>
    </citation>
    <scope>NUCLEOTIDE SEQUENCE</scope>
    <source>
        <tissue evidence="2">Leaves</tissue>
    </source>
</reference>
<organism evidence="2 3">
    <name type="scientific">Helianthus annuus</name>
    <name type="common">Common sunflower</name>
    <dbReference type="NCBI Taxonomy" id="4232"/>
    <lineage>
        <taxon>Eukaryota</taxon>
        <taxon>Viridiplantae</taxon>
        <taxon>Streptophyta</taxon>
        <taxon>Embryophyta</taxon>
        <taxon>Tracheophyta</taxon>
        <taxon>Spermatophyta</taxon>
        <taxon>Magnoliopsida</taxon>
        <taxon>eudicotyledons</taxon>
        <taxon>Gunneridae</taxon>
        <taxon>Pentapetalae</taxon>
        <taxon>asterids</taxon>
        <taxon>campanulids</taxon>
        <taxon>Asterales</taxon>
        <taxon>Asteraceae</taxon>
        <taxon>Asteroideae</taxon>
        <taxon>Heliantheae alliance</taxon>
        <taxon>Heliantheae</taxon>
        <taxon>Helianthus</taxon>
    </lineage>
</organism>
<feature type="region of interest" description="Disordered" evidence="1">
    <location>
        <begin position="113"/>
        <end position="150"/>
    </location>
</feature>
<dbReference type="Gramene" id="mRNA:HanXRQr2_Chr14g0669451">
    <property type="protein sequence ID" value="mRNA:HanXRQr2_Chr14g0669451"/>
    <property type="gene ID" value="HanXRQr2_Chr14g0669451"/>
</dbReference>
<dbReference type="InterPro" id="IPR029005">
    <property type="entry name" value="LIM-bd/SEUSS"/>
</dbReference>
<protein>
    <submittedName>
        <fullName evidence="2">LIM-domain binding protein/SEUSS</fullName>
    </submittedName>
</protein>